<evidence type="ECO:0008006" key="3">
    <source>
        <dbReference type="Google" id="ProtNLM"/>
    </source>
</evidence>
<dbReference type="EMBL" id="PDOE01000011">
    <property type="protein sequence ID" value="RKL65814.1"/>
    <property type="molecule type" value="Genomic_DNA"/>
</dbReference>
<dbReference type="RefSeq" id="WP_110937923.1">
    <property type="nucleotide sequence ID" value="NZ_KZ614147.1"/>
</dbReference>
<dbReference type="AlphaFoldDB" id="A0A3A9JY51"/>
<dbReference type="OrthoDB" id="2897098at2"/>
<evidence type="ECO:0000313" key="1">
    <source>
        <dbReference type="EMBL" id="RKL65814.1"/>
    </source>
</evidence>
<reference evidence="1 2" key="1">
    <citation type="submission" date="2017-10" db="EMBL/GenBank/DDBJ databases">
        <title>Bacillus sp. nov., a halophilic bacterium isolated from a Keqin Lake.</title>
        <authorList>
            <person name="Wang H."/>
        </authorList>
    </citation>
    <scope>NUCLEOTIDE SEQUENCE [LARGE SCALE GENOMIC DNA]</scope>
    <source>
        <strain evidence="1 2">KCTC 13187</strain>
    </source>
</reference>
<protein>
    <recommendedName>
        <fullName evidence="3">MarR family transcriptional regulator</fullName>
    </recommendedName>
</protein>
<accession>A0A3A9JY51</accession>
<proteinExistence type="predicted"/>
<sequence>MTDIERKVYRIVWNINLTQQRYTKYNELLRKTGRDEKGLNLVLQSLVEQEIIWWDKKKTRDVALRKERVL</sequence>
<keyword evidence="2" id="KW-1185">Reference proteome</keyword>
<dbReference type="Proteomes" id="UP000281498">
    <property type="component" value="Unassembled WGS sequence"/>
</dbReference>
<comment type="caution">
    <text evidence="1">The sequence shown here is derived from an EMBL/GenBank/DDBJ whole genome shotgun (WGS) entry which is preliminary data.</text>
</comment>
<organism evidence="1 2">
    <name type="scientific">Salipaludibacillus neizhouensis</name>
    <dbReference type="NCBI Taxonomy" id="885475"/>
    <lineage>
        <taxon>Bacteria</taxon>
        <taxon>Bacillati</taxon>
        <taxon>Bacillota</taxon>
        <taxon>Bacilli</taxon>
        <taxon>Bacillales</taxon>
        <taxon>Bacillaceae</taxon>
    </lineage>
</organism>
<evidence type="ECO:0000313" key="2">
    <source>
        <dbReference type="Proteomes" id="UP000281498"/>
    </source>
</evidence>
<name>A0A3A9JY51_9BACI</name>
<gene>
    <name evidence="1" type="ORF">CR203_18305</name>
</gene>